<keyword evidence="1" id="KW-0812">Transmembrane</keyword>
<keyword evidence="1" id="KW-1133">Transmembrane helix</keyword>
<evidence type="ECO:0000256" key="1">
    <source>
        <dbReference type="SAM" id="Phobius"/>
    </source>
</evidence>
<evidence type="ECO:0000313" key="3">
    <source>
        <dbReference type="Proteomes" id="UP000183461"/>
    </source>
</evidence>
<dbReference type="EMBL" id="FPIP01000006">
    <property type="protein sequence ID" value="SFW41438.1"/>
    <property type="molecule type" value="Genomic_DNA"/>
</dbReference>
<name>A0A1K1P420_RUMFL</name>
<sequence>MKQIKNLLLLLVCIAAYIALCIVNYPQAESLGALLVLMALFFPTLPVTASAELLYLAAGRRKWAEITGFVLDILGTVLMSAYWFLMVIGGGDKNKSAALAVILINAAVTAFLGLKLKFQKE</sequence>
<keyword evidence="1" id="KW-0472">Membrane</keyword>
<proteinExistence type="predicted"/>
<feature type="transmembrane region" description="Helical" evidence="1">
    <location>
        <begin position="7"/>
        <end position="25"/>
    </location>
</feature>
<dbReference type="AlphaFoldDB" id="A0A1K1P420"/>
<protein>
    <submittedName>
        <fullName evidence="2">Uncharacterized protein</fullName>
    </submittedName>
</protein>
<reference evidence="3" key="1">
    <citation type="submission" date="2016-11" db="EMBL/GenBank/DDBJ databases">
        <authorList>
            <person name="Varghese N."/>
            <person name="Submissions S."/>
        </authorList>
    </citation>
    <scope>NUCLEOTIDE SEQUENCE [LARGE SCALE GENOMIC DNA]</scope>
    <source>
        <strain evidence="3">YL228</strain>
    </source>
</reference>
<gene>
    <name evidence="2" type="ORF">SAMN02910280_2439</name>
</gene>
<organism evidence="2 3">
    <name type="scientific">Ruminococcus flavefaciens</name>
    <dbReference type="NCBI Taxonomy" id="1265"/>
    <lineage>
        <taxon>Bacteria</taxon>
        <taxon>Bacillati</taxon>
        <taxon>Bacillota</taxon>
        <taxon>Clostridia</taxon>
        <taxon>Eubacteriales</taxon>
        <taxon>Oscillospiraceae</taxon>
        <taxon>Ruminococcus</taxon>
    </lineage>
</organism>
<evidence type="ECO:0000313" key="2">
    <source>
        <dbReference type="EMBL" id="SFW41438.1"/>
    </source>
</evidence>
<dbReference type="Proteomes" id="UP000183461">
    <property type="component" value="Unassembled WGS sequence"/>
</dbReference>
<feature type="transmembrane region" description="Helical" evidence="1">
    <location>
        <begin position="69"/>
        <end position="90"/>
    </location>
</feature>
<dbReference type="RefSeq" id="WP_072300674.1">
    <property type="nucleotide sequence ID" value="NZ_FPIP01000006.1"/>
</dbReference>
<feature type="transmembrane region" description="Helical" evidence="1">
    <location>
        <begin position="31"/>
        <end position="57"/>
    </location>
</feature>
<feature type="transmembrane region" description="Helical" evidence="1">
    <location>
        <begin position="96"/>
        <end position="114"/>
    </location>
</feature>
<accession>A0A1K1P420</accession>